<evidence type="ECO:0000313" key="6">
    <source>
        <dbReference type="WBParaSite" id="PSAMB.scaffold4617size14066.g24763.t1"/>
    </source>
</evidence>
<comment type="similarity">
    <text evidence="3">Belongs to the ligand-gated ion channel (TC 1.A.9) family.</text>
</comment>
<feature type="domain" description="Neurotransmitter-gated ion-channel ligand-binding" evidence="4">
    <location>
        <begin position="29"/>
        <end position="203"/>
    </location>
</feature>
<dbReference type="CDD" id="cd18989">
    <property type="entry name" value="LGIC_ECD_cation"/>
    <property type="match status" value="1"/>
</dbReference>
<keyword evidence="5" id="KW-1185">Reference proteome</keyword>
<dbReference type="Pfam" id="PF02931">
    <property type="entry name" value="Neur_chan_LBD"/>
    <property type="match status" value="1"/>
</dbReference>
<keyword evidence="3" id="KW-0407">Ion channel</keyword>
<feature type="transmembrane region" description="Helical" evidence="3">
    <location>
        <begin position="6"/>
        <end position="29"/>
    </location>
</feature>
<comment type="caution">
    <text evidence="3">Lacks conserved residue(s) required for the propagation of feature annotation.</text>
</comment>
<keyword evidence="2 3" id="KW-0472">Membrane</keyword>
<keyword evidence="3" id="KW-1133">Transmembrane helix</keyword>
<keyword evidence="3" id="KW-0812">Transmembrane</keyword>
<evidence type="ECO:0000256" key="3">
    <source>
        <dbReference type="RuleBase" id="RU000687"/>
    </source>
</evidence>
<keyword evidence="3" id="KW-0813">Transport</keyword>
<dbReference type="GO" id="GO:0004888">
    <property type="term" value="F:transmembrane signaling receptor activity"/>
    <property type="evidence" value="ECO:0007669"/>
    <property type="project" value="InterPro"/>
</dbReference>
<evidence type="ECO:0000259" key="4">
    <source>
        <dbReference type="Pfam" id="PF02931"/>
    </source>
</evidence>
<dbReference type="GO" id="GO:0005230">
    <property type="term" value="F:extracellular ligand-gated monoatomic ion channel activity"/>
    <property type="evidence" value="ECO:0007669"/>
    <property type="project" value="InterPro"/>
</dbReference>
<dbReference type="InterPro" id="IPR036734">
    <property type="entry name" value="Neur_chan_lig-bd_sf"/>
</dbReference>
<dbReference type="InterPro" id="IPR018000">
    <property type="entry name" value="Neurotransmitter_ion_chnl_CS"/>
</dbReference>
<dbReference type="Gene3D" id="2.70.170.10">
    <property type="entry name" value="Neurotransmitter-gated ion-channel ligand-binding domain"/>
    <property type="match status" value="1"/>
</dbReference>
<dbReference type="GO" id="GO:0016020">
    <property type="term" value="C:membrane"/>
    <property type="evidence" value="ECO:0007669"/>
    <property type="project" value="UniProtKB-SubCell"/>
</dbReference>
<evidence type="ECO:0000256" key="1">
    <source>
        <dbReference type="ARBA" id="ARBA00004141"/>
    </source>
</evidence>
<dbReference type="PRINTS" id="PR00252">
    <property type="entry name" value="NRIONCHANNEL"/>
</dbReference>
<accession>A0A914WNV3</accession>
<dbReference type="SUPFAM" id="SSF63712">
    <property type="entry name" value="Nicotinic receptor ligand binding domain-like"/>
    <property type="match status" value="1"/>
</dbReference>
<comment type="subcellular location">
    <subcellularLocation>
        <location evidence="1">Membrane</location>
        <topology evidence="1">Multi-pass membrane protein</topology>
    </subcellularLocation>
</comment>
<evidence type="ECO:0000313" key="5">
    <source>
        <dbReference type="Proteomes" id="UP000887566"/>
    </source>
</evidence>
<keyword evidence="3" id="KW-0406">Ion transport</keyword>
<sequence length="215" mass="24785">MLRCDSWMLICLMISGMIHLTCTCSELALHQALFKDYNKLLRPVKNQSSTTFLKSNTAIYSIVSVNEQEESIDLVVWTVLIWQDEYLQWNPTNFDNCTSLFIPASEIWQPDYIIINLLDSEPIISDNVLYVRIESNGLVFLDQTYYVTLRCDMDITAFPFDTQICSIIGSIWAYDSTQINLTLSDKRQNFNAVQMVIIAYAKRTQLSFDPSRSEA</sequence>
<dbReference type="Proteomes" id="UP000887566">
    <property type="component" value="Unplaced"/>
</dbReference>
<reference evidence="6" key="1">
    <citation type="submission" date="2022-11" db="UniProtKB">
        <authorList>
            <consortium name="WormBaseParasite"/>
        </authorList>
    </citation>
    <scope>IDENTIFICATION</scope>
</reference>
<dbReference type="InterPro" id="IPR006201">
    <property type="entry name" value="Neur_channel"/>
</dbReference>
<organism evidence="5 6">
    <name type="scientific">Plectus sambesii</name>
    <dbReference type="NCBI Taxonomy" id="2011161"/>
    <lineage>
        <taxon>Eukaryota</taxon>
        <taxon>Metazoa</taxon>
        <taxon>Ecdysozoa</taxon>
        <taxon>Nematoda</taxon>
        <taxon>Chromadorea</taxon>
        <taxon>Plectida</taxon>
        <taxon>Plectina</taxon>
        <taxon>Plectoidea</taxon>
        <taxon>Plectidae</taxon>
        <taxon>Plectus</taxon>
    </lineage>
</organism>
<dbReference type="WBParaSite" id="PSAMB.scaffold4617size14066.g24763.t1">
    <property type="protein sequence ID" value="PSAMB.scaffold4617size14066.g24763.t1"/>
    <property type="gene ID" value="PSAMB.scaffold4617size14066.g24763"/>
</dbReference>
<dbReference type="InterPro" id="IPR006202">
    <property type="entry name" value="Neur_chan_lig-bd"/>
</dbReference>
<name>A0A914WNV3_9BILA</name>
<protein>
    <submittedName>
        <fullName evidence="6">Neurotransmitter-gated ion-channel ligand-binding domain-containing protein</fullName>
    </submittedName>
</protein>
<dbReference type="PANTHER" id="PTHR18945">
    <property type="entry name" value="NEUROTRANSMITTER GATED ION CHANNEL"/>
    <property type="match status" value="1"/>
</dbReference>
<dbReference type="PROSITE" id="PS00236">
    <property type="entry name" value="NEUROTR_ION_CHANNEL"/>
    <property type="match status" value="1"/>
</dbReference>
<evidence type="ECO:0000256" key="2">
    <source>
        <dbReference type="ARBA" id="ARBA00023136"/>
    </source>
</evidence>
<proteinExistence type="inferred from homology"/>
<dbReference type="FunFam" id="2.70.170.10:FF:000028">
    <property type="entry name" value="AcetylCholine Receptor"/>
    <property type="match status" value="1"/>
</dbReference>
<dbReference type="AlphaFoldDB" id="A0A914WNV3"/>